<protein>
    <submittedName>
        <fullName evidence="3">Uncharacterized protein</fullName>
    </submittedName>
</protein>
<feature type="transmembrane region" description="Helical" evidence="2">
    <location>
        <begin position="193"/>
        <end position="214"/>
    </location>
</feature>
<reference evidence="4" key="1">
    <citation type="journal article" date="2019" name="Int. J. Syst. Evol. Microbiol.">
        <title>The Global Catalogue of Microorganisms (GCM) 10K type strain sequencing project: providing services to taxonomists for standard genome sequencing and annotation.</title>
        <authorList>
            <consortium name="The Broad Institute Genomics Platform"/>
            <consortium name="The Broad Institute Genome Sequencing Center for Infectious Disease"/>
            <person name="Wu L."/>
            <person name="Ma J."/>
        </authorList>
    </citation>
    <scope>NUCLEOTIDE SEQUENCE [LARGE SCALE GENOMIC DNA]</scope>
    <source>
        <strain evidence="4">JCM 3369</strain>
    </source>
</reference>
<feature type="transmembrane region" description="Helical" evidence="2">
    <location>
        <begin position="147"/>
        <end position="173"/>
    </location>
</feature>
<name>A0ABW2CSA4_9ACTN</name>
<accession>A0ABW2CSA4</accession>
<feature type="region of interest" description="Disordered" evidence="1">
    <location>
        <begin position="282"/>
        <end position="310"/>
    </location>
</feature>
<evidence type="ECO:0000256" key="1">
    <source>
        <dbReference type="SAM" id="MobiDB-lite"/>
    </source>
</evidence>
<organism evidence="3 4">
    <name type="scientific">Actinomadura yumaensis</name>
    <dbReference type="NCBI Taxonomy" id="111807"/>
    <lineage>
        <taxon>Bacteria</taxon>
        <taxon>Bacillati</taxon>
        <taxon>Actinomycetota</taxon>
        <taxon>Actinomycetes</taxon>
        <taxon>Streptosporangiales</taxon>
        <taxon>Thermomonosporaceae</taxon>
        <taxon>Actinomadura</taxon>
    </lineage>
</organism>
<sequence length="310" mass="33492">MRERQGWRIGFVIGLRTLGGLVLVDAYAVWMAFDRGPAAMGWVTSGAAVTWAVVLAAQWGVRRLRVPSEYWLRPDTSGWLYHADRILTGARRLVTAFLVATAAYYGFDNLLHHTNVFTRVSGIAVLLVGAAAWCWEENYFNLLWELLTAPATVVSAAWLLVCVALFAAAWLLLRQVELTGARRLSPADLGFTIGGLSMASAFGGAVLLGVSRLLRALGARTRARGEGAKAEHEGRAAYIAAEYEGRAALERAEAERVRAVADRDAAQAKLLTAEAERRRAEAEYLRAEKGLPPLAPGPSPAETGSNSTGT</sequence>
<evidence type="ECO:0000313" key="3">
    <source>
        <dbReference type="EMBL" id="MFC6883506.1"/>
    </source>
</evidence>
<comment type="caution">
    <text evidence="3">The sequence shown here is derived from an EMBL/GenBank/DDBJ whole genome shotgun (WGS) entry which is preliminary data.</text>
</comment>
<keyword evidence="2" id="KW-0472">Membrane</keyword>
<feature type="transmembrane region" description="Helical" evidence="2">
    <location>
        <begin position="119"/>
        <end position="135"/>
    </location>
</feature>
<evidence type="ECO:0000256" key="2">
    <source>
        <dbReference type="SAM" id="Phobius"/>
    </source>
</evidence>
<feature type="transmembrane region" description="Helical" evidence="2">
    <location>
        <begin position="39"/>
        <end position="61"/>
    </location>
</feature>
<feature type="transmembrane region" description="Helical" evidence="2">
    <location>
        <begin position="89"/>
        <end position="107"/>
    </location>
</feature>
<dbReference type="RefSeq" id="WP_378050081.1">
    <property type="nucleotide sequence ID" value="NZ_JBHSXE010000002.1"/>
</dbReference>
<keyword evidence="2" id="KW-0812">Transmembrane</keyword>
<keyword evidence="4" id="KW-1185">Reference proteome</keyword>
<proteinExistence type="predicted"/>
<keyword evidence="2" id="KW-1133">Transmembrane helix</keyword>
<dbReference type="EMBL" id="JBHSXS010000019">
    <property type="protein sequence ID" value="MFC6883506.1"/>
    <property type="molecule type" value="Genomic_DNA"/>
</dbReference>
<evidence type="ECO:0000313" key="4">
    <source>
        <dbReference type="Proteomes" id="UP001596380"/>
    </source>
</evidence>
<dbReference type="Proteomes" id="UP001596380">
    <property type="component" value="Unassembled WGS sequence"/>
</dbReference>
<gene>
    <name evidence="3" type="ORF">ACFQKB_27360</name>
</gene>
<feature type="transmembrane region" description="Helical" evidence="2">
    <location>
        <begin position="12"/>
        <end position="33"/>
    </location>
</feature>